<dbReference type="OrthoDB" id="8156917at2"/>
<dbReference type="AlphaFoldDB" id="A0A9Q9MM95"/>
<organism evidence="1 2">
    <name type="scientific">Dactylosporangium aurantiacum</name>
    <dbReference type="NCBI Taxonomy" id="35754"/>
    <lineage>
        <taxon>Bacteria</taxon>
        <taxon>Bacillati</taxon>
        <taxon>Actinomycetota</taxon>
        <taxon>Actinomycetes</taxon>
        <taxon>Micromonosporales</taxon>
        <taxon>Micromonosporaceae</taxon>
        <taxon>Dactylosporangium</taxon>
    </lineage>
</organism>
<dbReference type="SUPFAM" id="SSF55469">
    <property type="entry name" value="FMN-dependent nitroreductase-like"/>
    <property type="match status" value="2"/>
</dbReference>
<dbReference type="Gene3D" id="3.40.109.10">
    <property type="entry name" value="NADH Oxidase"/>
    <property type="match status" value="1"/>
</dbReference>
<evidence type="ECO:0000313" key="1">
    <source>
        <dbReference type="EMBL" id="UWZ57866.1"/>
    </source>
</evidence>
<evidence type="ECO:0000313" key="2">
    <source>
        <dbReference type="Proteomes" id="UP001058003"/>
    </source>
</evidence>
<gene>
    <name evidence="1" type="ORF">Daura_17860</name>
</gene>
<keyword evidence="2" id="KW-1185">Reference proteome</keyword>
<dbReference type="InterPro" id="IPR000415">
    <property type="entry name" value="Nitroreductase-like"/>
</dbReference>
<dbReference type="GO" id="GO:0016491">
    <property type="term" value="F:oxidoreductase activity"/>
    <property type="evidence" value="ECO:0007669"/>
    <property type="project" value="InterPro"/>
</dbReference>
<protein>
    <submittedName>
        <fullName evidence="1">Nitroreductase</fullName>
    </submittedName>
</protein>
<name>A0A9Q9MM95_9ACTN</name>
<sequence length="318" mass="34670">MIITTTWPAATFEAAVGDAILAPSIHNSQPWRFRHTAEGIDVSVDDARVPRVCDPDGRAARVSCGAAVYNLRLALAVAGAPARWKVGQGGGVVHLVPEGGRPATPMERELHRQIPRRHTNRSPFADAPVGPALLIQLAEAAAAEGGWLHLVDDETAVWEIATLTRRADALLNADPAYVTELREWAPGTDDTVDGIGRRASGAAPHEAELMVRRDFGGPRRRLVSDTTVRPVLAVLGYHGEHRTHEVRAGMALQRVLLRAADLGLATAMYSQPVEVPSIREQLRLALRRAYAPQLVLRFGYAPTTCYTNRRPVRDVIDR</sequence>
<reference evidence="1" key="1">
    <citation type="submission" date="2021-04" db="EMBL/GenBank/DDBJ databases">
        <title>Dactylosporangium aurantiacum NRRL B-8018 full assembly.</title>
        <authorList>
            <person name="Hartkoorn R.C."/>
            <person name="Beaudoing E."/>
            <person name="Hot D."/>
        </authorList>
    </citation>
    <scope>NUCLEOTIDE SEQUENCE</scope>
    <source>
        <strain evidence="1">NRRL B-8018</strain>
    </source>
</reference>
<accession>A0A9Q9MM95</accession>
<dbReference type="EMBL" id="CP073767">
    <property type="protein sequence ID" value="UWZ57866.1"/>
    <property type="molecule type" value="Genomic_DNA"/>
</dbReference>
<dbReference type="Proteomes" id="UP001058003">
    <property type="component" value="Chromosome"/>
</dbReference>
<dbReference type="PANTHER" id="PTHR23026">
    <property type="entry name" value="NADPH NITROREDUCTASE"/>
    <property type="match status" value="1"/>
</dbReference>
<dbReference type="KEGG" id="daur:Daura_17860"/>
<dbReference type="NCBIfam" id="NF047509">
    <property type="entry name" value="Rv3131_FMN_oxido"/>
    <property type="match status" value="1"/>
</dbReference>
<dbReference type="RefSeq" id="WP_052388368.1">
    <property type="nucleotide sequence ID" value="NZ_CP073767.1"/>
</dbReference>
<dbReference type="PANTHER" id="PTHR23026:SF123">
    <property type="entry name" value="NAD(P)H NITROREDUCTASE RV3131-RELATED"/>
    <property type="match status" value="1"/>
</dbReference>
<dbReference type="InterPro" id="IPR050627">
    <property type="entry name" value="Nitroreductase/BluB"/>
</dbReference>
<proteinExistence type="predicted"/>